<evidence type="ECO:0000256" key="2">
    <source>
        <dbReference type="ARBA" id="ARBA00004141"/>
    </source>
</evidence>
<dbReference type="InterPro" id="IPR005467">
    <property type="entry name" value="His_kinase_dom"/>
</dbReference>
<dbReference type="InterPro" id="IPR050351">
    <property type="entry name" value="BphY/WalK/GraS-like"/>
</dbReference>
<evidence type="ECO:0000256" key="3">
    <source>
        <dbReference type="ARBA" id="ARBA00012438"/>
    </source>
</evidence>
<evidence type="ECO:0000259" key="13">
    <source>
        <dbReference type="PROSITE" id="PS50109"/>
    </source>
</evidence>
<name>A0A0G1TYW4_UNCKA</name>
<dbReference type="PROSITE" id="PS50109">
    <property type="entry name" value="HIS_KIN"/>
    <property type="match status" value="1"/>
</dbReference>
<dbReference type="CDD" id="cd00075">
    <property type="entry name" value="HATPase"/>
    <property type="match status" value="1"/>
</dbReference>
<dbReference type="PANTHER" id="PTHR42878">
    <property type="entry name" value="TWO-COMPONENT HISTIDINE KINASE"/>
    <property type="match status" value="1"/>
</dbReference>
<protein>
    <recommendedName>
        <fullName evidence="3">histidine kinase</fullName>
        <ecNumber evidence="3">2.7.13.3</ecNumber>
    </recommendedName>
</protein>
<evidence type="ECO:0000256" key="4">
    <source>
        <dbReference type="ARBA" id="ARBA00022553"/>
    </source>
</evidence>
<feature type="domain" description="PAS" evidence="14">
    <location>
        <begin position="13"/>
        <end position="58"/>
    </location>
</feature>
<dbReference type="SUPFAM" id="SSF55874">
    <property type="entry name" value="ATPase domain of HSP90 chaperone/DNA topoisomerase II/histidine kinase"/>
    <property type="match status" value="1"/>
</dbReference>
<dbReference type="Gene3D" id="3.30.450.20">
    <property type="entry name" value="PAS domain"/>
    <property type="match status" value="1"/>
</dbReference>
<dbReference type="Proteomes" id="UP000034873">
    <property type="component" value="Unassembled WGS sequence"/>
</dbReference>
<dbReference type="STRING" id="1619122.UX73_C0020G0010"/>
<keyword evidence="9" id="KW-0067">ATP-binding</keyword>
<dbReference type="SMART" id="SM00387">
    <property type="entry name" value="HATPase_c"/>
    <property type="match status" value="1"/>
</dbReference>
<comment type="caution">
    <text evidence="15">The sequence shown here is derived from an EMBL/GenBank/DDBJ whole genome shotgun (WGS) entry which is preliminary data.</text>
</comment>
<feature type="domain" description="Histidine kinase" evidence="13">
    <location>
        <begin position="148"/>
        <end position="370"/>
    </location>
</feature>
<dbReference type="EMBL" id="LCNH01000020">
    <property type="protein sequence ID" value="KKU50585.1"/>
    <property type="molecule type" value="Genomic_DNA"/>
</dbReference>
<organism evidence="15 16">
    <name type="scientific">candidate division WWE3 bacterium GW2011_GWC1_47_10</name>
    <dbReference type="NCBI Taxonomy" id="1619122"/>
    <lineage>
        <taxon>Bacteria</taxon>
        <taxon>Katanobacteria</taxon>
    </lineage>
</organism>
<dbReference type="SUPFAM" id="SSF55785">
    <property type="entry name" value="PYP-like sensor domain (PAS domain)"/>
    <property type="match status" value="1"/>
</dbReference>
<keyword evidence="12" id="KW-0472">Membrane</keyword>
<dbReference type="Gene3D" id="3.30.565.10">
    <property type="entry name" value="Histidine kinase-like ATPase, C-terminal domain"/>
    <property type="match status" value="1"/>
</dbReference>
<evidence type="ECO:0000313" key="15">
    <source>
        <dbReference type="EMBL" id="KKU50585.1"/>
    </source>
</evidence>
<evidence type="ECO:0000256" key="11">
    <source>
        <dbReference type="ARBA" id="ARBA00023012"/>
    </source>
</evidence>
<reference evidence="15 16" key="1">
    <citation type="journal article" date="2015" name="Nature">
        <title>rRNA introns, odd ribosomes, and small enigmatic genomes across a large radiation of phyla.</title>
        <authorList>
            <person name="Brown C.T."/>
            <person name="Hug L.A."/>
            <person name="Thomas B.C."/>
            <person name="Sharon I."/>
            <person name="Castelle C.J."/>
            <person name="Singh A."/>
            <person name="Wilkins M.J."/>
            <person name="Williams K.H."/>
            <person name="Banfield J.F."/>
        </authorList>
    </citation>
    <scope>NUCLEOTIDE SEQUENCE [LARGE SCALE GENOMIC DNA]</scope>
</reference>
<dbReference type="InterPro" id="IPR003661">
    <property type="entry name" value="HisK_dim/P_dom"/>
</dbReference>
<dbReference type="InterPro" id="IPR036890">
    <property type="entry name" value="HATPase_C_sf"/>
</dbReference>
<keyword evidence="7" id="KW-0547">Nucleotide-binding</keyword>
<evidence type="ECO:0000256" key="6">
    <source>
        <dbReference type="ARBA" id="ARBA00022692"/>
    </source>
</evidence>
<comment type="catalytic activity">
    <reaction evidence="1">
        <text>ATP + protein L-histidine = ADP + protein N-phospho-L-histidine.</text>
        <dbReference type="EC" id="2.7.13.3"/>
    </reaction>
</comment>
<evidence type="ECO:0000256" key="9">
    <source>
        <dbReference type="ARBA" id="ARBA00022840"/>
    </source>
</evidence>
<dbReference type="GO" id="GO:0007234">
    <property type="term" value="P:osmosensory signaling via phosphorelay pathway"/>
    <property type="evidence" value="ECO:0007669"/>
    <property type="project" value="TreeGrafter"/>
</dbReference>
<evidence type="ECO:0000256" key="10">
    <source>
        <dbReference type="ARBA" id="ARBA00022989"/>
    </source>
</evidence>
<evidence type="ECO:0000256" key="1">
    <source>
        <dbReference type="ARBA" id="ARBA00000085"/>
    </source>
</evidence>
<keyword evidence="6" id="KW-0812">Transmembrane</keyword>
<evidence type="ECO:0000313" key="16">
    <source>
        <dbReference type="Proteomes" id="UP000034873"/>
    </source>
</evidence>
<dbReference type="SMART" id="SM00388">
    <property type="entry name" value="HisKA"/>
    <property type="match status" value="1"/>
</dbReference>
<keyword evidence="4" id="KW-0597">Phosphoprotein</keyword>
<keyword evidence="11" id="KW-0902">Two-component regulatory system</keyword>
<dbReference type="InterPro" id="IPR035965">
    <property type="entry name" value="PAS-like_dom_sf"/>
</dbReference>
<dbReference type="Pfam" id="PF00512">
    <property type="entry name" value="HisKA"/>
    <property type="match status" value="1"/>
</dbReference>
<dbReference type="CDD" id="cd00082">
    <property type="entry name" value="HisKA"/>
    <property type="match status" value="1"/>
</dbReference>
<dbReference type="Gene3D" id="1.10.287.130">
    <property type="match status" value="1"/>
</dbReference>
<evidence type="ECO:0000256" key="7">
    <source>
        <dbReference type="ARBA" id="ARBA00022741"/>
    </source>
</evidence>
<proteinExistence type="predicted"/>
<dbReference type="GO" id="GO:0030295">
    <property type="term" value="F:protein kinase activator activity"/>
    <property type="evidence" value="ECO:0007669"/>
    <property type="project" value="TreeGrafter"/>
</dbReference>
<accession>A0A0G1TYW4</accession>
<dbReference type="InterPro" id="IPR036097">
    <property type="entry name" value="HisK_dim/P_sf"/>
</dbReference>
<keyword evidence="8 15" id="KW-0418">Kinase</keyword>
<dbReference type="SUPFAM" id="SSF47384">
    <property type="entry name" value="Homodimeric domain of signal transducing histidine kinase"/>
    <property type="match status" value="1"/>
</dbReference>
<dbReference type="EC" id="2.7.13.3" evidence="3"/>
<dbReference type="PRINTS" id="PR00344">
    <property type="entry name" value="BCTRLSENSOR"/>
</dbReference>
<dbReference type="GO" id="GO:0016020">
    <property type="term" value="C:membrane"/>
    <property type="evidence" value="ECO:0007669"/>
    <property type="project" value="UniProtKB-SubCell"/>
</dbReference>
<evidence type="ECO:0000256" key="8">
    <source>
        <dbReference type="ARBA" id="ARBA00022777"/>
    </source>
</evidence>
<evidence type="ECO:0000256" key="5">
    <source>
        <dbReference type="ARBA" id="ARBA00022679"/>
    </source>
</evidence>
<dbReference type="PANTHER" id="PTHR42878:SF7">
    <property type="entry name" value="SENSOR HISTIDINE KINASE GLRK"/>
    <property type="match status" value="1"/>
</dbReference>
<dbReference type="NCBIfam" id="TIGR00229">
    <property type="entry name" value="sensory_box"/>
    <property type="match status" value="1"/>
</dbReference>
<dbReference type="Pfam" id="PF02518">
    <property type="entry name" value="HATPase_c"/>
    <property type="match status" value="1"/>
</dbReference>
<gene>
    <name evidence="15" type="ORF">UX73_C0020G0010</name>
</gene>
<dbReference type="GO" id="GO:0000156">
    <property type="term" value="F:phosphorelay response regulator activity"/>
    <property type="evidence" value="ECO:0007669"/>
    <property type="project" value="TreeGrafter"/>
</dbReference>
<dbReference type="GO" id="GO:0005524">
    <property type="term" value="F:ATP binding"/>
    <property type="evidence" value="ECO:0007669"/>
    <property type="project" value="UniProtKB-KW"/>
</dbReference>
<dbReference type="InterPro" id="IPR003594">
    <property type="entry name" value="HATPase_dom"/>
</dbReference>
<dbReference type="PROSITE" id="PS50112">
    <property type="entry name" value="PAS"/>
    <property type="match status" value="1"/>
</dbReference>
<dbReference type="InterPro" id="IPR004358">
    <property type="entry name" value="Sig_transdc_His_kin-like_C"/>
</dbReference>
<dbReference type="AlphaFoldDB" id="A0A0G1TYW4"/>
<dbReference type="SMART" id="SM00091">
    <property type="entry name" value="PAS"/>
    <property type="match status" value="1"/>
</dbReference>
<dbReference type="GO" id="GO:0000155">
    <property type="term" value="F:phosphorelay sensor kinase activity"/>
    <property type="evidence" value="ECO:0007669"/>
    <property type="project" value="InterPro"/>
</dbReference>
<evidence type="ECO:0000256" key="12">
    <source>
        <dbReference type="ARBA" id="ARBA00023136"/>
    </source>
</evidence>
<keyword evidence="10" id="KW-1133">Transmembrane helix</keyword>
<dbReference type="Pfam" id="PF13426">
    <property type="entry name" value="PAS_9"/>
    <property type="match status" value="1"/>
</dbReference>
<dbReference type="CDD" id="cd00130">
    <property type="entry name" value="PAS"/>
    <property type="match status" value="1"/>
</dbReference>
<comment type="subcellular location">
    <subcellularLocation>
        <location evidence="2">Membrane</location>
        <topology evidence="2">Multi-pass membrane protein</topology>
    </subcellularLocation>
</comment>
<sequence length="376" mass="42052">MDQLPAEELLKIEKEKLKIILSGISDAIITTDTNQNIIAFNIAAEQISGYRAGEVIGQKIDGFIKIFDGMSEIKCDEYCPTVPIKTDEIVFSRKNSRLTGKDGKESFVAITTRKITEATETNIGCIIAVKDVSKEEFLEQMKLDFVSLSAHELRTPLTAIRGFLSFLEKPETFGKLSDDEKQYLDNAIKQTDSLVMLIQDILIVADITEDKLKLSPMRTQLEELILSIVGEYKEAAARKGIELKFIPLPEPLPMVVIDISKTKDIFRHLLNNALSYTEIGNIKVSAAQKDDSFLEILVEDTGKGIPQAMLPHIFNKFFRVKNRPLVMEGTGRGLGLFITKKLVDLHGGTIRVESRVGEGTKVYFTLPIKENVTTLR</sequence>
<evidence type="ECO:0000259" key="14">
    <source>
        <dbReference type="PROSITE" id="PS50112"/>
    </source>
</evidence>
<keyword evidence="5" id="KW-0808">Transferase</keyword>
<dbReference type="InterPro" id="IPR000014">
    <property type="entry name" value="PAS"/>
</dbReference>